<reference evidence="1" key="1">
    <citation type="submission" date="2021-08" db="EMBL/GenBank/DDBJ databases">
        <title>WGS assembly of Ceratopteris richardii.</title>
        <authorList>
            <person name="Marchant D.B."/>
            <person name="Chen G."/>
            <person name="Jenkins J."/>
            <person name="Shu S."/>
            <person name="Leebens-Mack J."/>
            <person name="Grimwood J."/>
            <person name="Schmutz J."/>
            <person name="Soltis P."/>
            <person name="Soltis D."/>
            <person name="Chen Z.-H."/>
        </authorList>
    </citation>
    <scope>NUCLEOTIDE SEQUENCE</scope>
    <source>
        <strain evidence="1">Whitten #5841</strain>
        <tissue evidence="1">Leaf</tissue>
    </source>
</reference>
<dbReference type="AlphaFoldDB" id="A0A8T2QBY9"/>
<dbReference type="PANTHER" id="PTHR35110">
    <property type="entry name" value="EXPRESSED PROTEIN"/>
    <property type="match status" value="1"/>
</dbReference>
<sequence length="137" mass="15669">MFRTPVTSFARTARRPPQIFKSKSVPGIKKPVDPRVTPEEAFRLADILHSILHNQGPLTVAGCWSHAQSQGFTSKGHMKVILRWMKERHRVKLLGHHKNRKETDEESMQYATLFYNEAAESYRSQDANESKHEGSLG</sequence>
<protein>
    <submittedName>
        <fullName evidence="1">Uncharacterized protein</fullName>
    </submittedName>
</protein>
<dbReference type="OrthoDB" id="1938190at2759"/>
<dbReference type="PANTHER" id="PTHR35110:SF1">
    <property type="entry name" value="EXPRESSED PROTEIN"/>
    <property type="match status" value="1"/>
</dbReference>
<evidence type="ECO:0000313" key="2">
    <source>
        <dbReference type="Proteomes" id="UP000825935"/>
    </source>
</evidence>
<name>A0A8T2QBY9_CERRI</name>
<accession>A0A8T2QBY9</accession>
<evidence type="ECO:0000313" key="1">
    <source>
        <dbReference type="EMBL" id="KAH7281647.1"/>
    </source>
</evidence>
<dbReference type="EMBL" id="CM035441">
    <property type="protein sequence ID" value="KAH7281647.1"/>
    <property type="molecule type" value="Genomic_DNA"/>
</dbReference>
<organism evidence="1 2">
    <name type="scientific">Ceratopteris richardii</name>
    <name type="common">Triangle waterfern</name>
    <dbReference type="NCBI Taxonomy" id="49495"/>
    <lineage>
        <taxon>Eukaryota</taxon>
        <taxon>Viridiplantae</taxon>
        <taxon>Streptophyta</taxon>
        <taxon>Embryophyta</taxon>
        <taxon>Tracheophyta</taxon>
        <taxon>Polypodiopsida</taxon>
        <taxon>Polypodiidae</taxon>
        <taxon>Polypodiales</taxon>
        <taxon>Pteridineae</taxon>
        <taxon>Pteridaceae</taxon>
        <taxon>Parkerioideae</taxon>
        <taxon>Ceratopteris</taxon>
    </lineage>
</organism>
<dbReference type="Proteomes" id="UP000825935">
    <property type="component" value="Chromosome 36"/>
</dbReference>
<keyword evidence="2" id="KW-1185">Reference proteome</keyword>
<proteinExistence type="predicted"/>
<comment type="caution">
    <text evidence="1">The sequence shown here is derived from an EMBL/GenBank/DDBJ whole genome shotgun (WGS) entry which is preliminary data.</text>
</comment>
<gene>
    <name evidence="1" type="ORF">KP509_36G056300</name>
</gene>